<dbReference type="RefSeq" id="WP_345367106.1">
    <property type="nucleotide sequence ID" value="NZ_BAABHJ010000040.1"/>
</dbReference>
<dbReference type="InterPro" id="IPR050109">
    <property type="entry name" value="HTH-type_TetR-like_transc_reg"/>
</dbReference>
<proteinExistence type="predicted"/>
<dbReference type="PRINTS" id="PR00455">
    <property type="entry name" value="HTHTETR"/>
</dbReference>
<evidence type="ECO:0000256" key="2">
    <source>
        <dbReference type="ARBA" id="ARBA00023015"/>
    </source>
</evidence>
<dbReference type="SUPFAM" id="SSF48498">
    <property type="entry name" value="Tetracyclin repressor-like, C-terminal domain"/>
    <property type="match status" value="1"/>
</dbReference>
<evidence type="ECO:0000256" key="1">
    <source>
        <dbReference type="ARBA" id="ARBA00022491"/>
    </source>
</evidence>
<feature type="DNA-binding region" description="H-T-H motif" evidence="5">
    <location>
        <begin position="32"/>
        <end position="51"/>
    </location>
</feature>
<dbReference type="Gene3D" id="1.10.357.10">
    <property type="entry name" value="Tetracycline Repressor, domain 2"/>
    <property type="match status" value="1"/>
</dbReference>
<dbReference type="InterPro" id="IPR036271">
    <property type="entry name" value="Tet_transcr_reg_TetR-rel_C_sf"/>
</dbReference>
<organism evidence="7 8">
    <name type="scientific">Actinoallomurus liliacearum</name>
    <dbReference type="NCBI Taxonomy" id="1080073"/>
    <lineage>
        <taxon>Bacteria</taxon>
        <taxon>Bacillati</taxon>
        <taxon>Actinomycetota</taxon>
        <taxon>Actinomycetes</taxon>
        <taxon>Streptosporangiales</taxon>
        <taxon>Thermomonosporaceae</taxon>
        <taxon>Actinoallomurus</taxon>
    </lineage>
</organism>
<evidence type="ECO:0000256" key="3">
    <source>
        <dbReference type="ARBA" id="ARBA00023125"/>
    </source>
</evidence>
<dbReference type="Pfam" id="PF00440">
    <property type="entry name" value="TetR_N"/>
    <property type="match status" value="1"/>
</dbReference>
<evidence type="ECO:0000259" key="6">
    <source>
        <dbReference type="PROSITE" id="PS50977"/>
    </source>
</evidence>
<name>A0ABP8TXJ9_9ACTN</name>
<dbReference type="SUPFAM" id="SSF46689">
    <property type="entry name" value="Homeodomain-like"/>
    <property type="match status" value="1"/>
</dbReference>
<keyword evidence="2" id="KW-0805">Transcription regulation</keyword>
<reference evidence="8" key="1">
    <citation type="journal article" date="2019" name="Int. J. Syst. Evol. Microbiol.">
        <title>The Global Catalogue of Microorganisms (GCM) 10K type strain sequencing project: providing services to taxonomists for standard genome sequencing and annotation.</title>
        <authorList>
            <consortium name="The Broad Institute Genomics Platform"/>
            <consortium name="The Broad Institute Genome Sequencing Center for Infectious Disease"/>
            <person name="Wu L."/>
            <person name="Ma J."/>
        </authorList>
    </citation>
    <scope>NUCLEOTIDE SEQUENCE [LARGE SCALE GENOMIC DNA]</scope>
    <source>
        <strain evidence="8">JCM 17938</strain>
    </source>
</reference>
<keyword evidence="8" id="KW-1185">Reference proteome</keyword>
<sequence>MATTEERARLSRETVVDGALALVDEEGLDRLTVRRLAQRLGVTPMALYWHFKNKEELQGALVNRLWSLVDTDVDPATPWHARLHVLMTSVVAVLRTHPSAAQLMMTANLEAAPYCYDSMETALVLLAEGGFTPDQAAAISKYGLRTATMLAVRDPKMQPQMTAEEVAEARRRKRVMFETLSSDRYRHVVEAAPALAAIDQSDAEVALGIELFVAGVRALAPNG</sequence>
<dbReference type="InterPro" id="IPR009057">
    <property type="entry name" value="Homeodomain-like_sf"/>
</dbReference>
<evidence type="ECO:0000313" key="7">
    <source>
        <dbReference type="EMBL" id="GAA4618932.1"/>
    </source>
</evidence>
<dbReference type="PROSITE" id="PS50977">
    <property type="entry name" value="HTH_TETR_2"/>
    <property type="match status" value="1"/>
</dbReference>
<dbReference type="PANTHER" id="PTHR30055">
    <property type="entry name" value="HTH-TYPE TRANSCRIPTIONAL REGULATOR RUTR"/>
    <property type="match status" value="1"/>
</dbReference>
<dbReference type="InterPro" id="IPR004111">
    <property type="entry name" value="Repressor_TetR_C"/>
</dbReference>
<dbReference type="Pfam" id="PF02909">
    <property type="entry name" value="TetR_C_1"/>
    <property type="match status" value="1"/>
</dbReference>
<dbReference type="InterPro" id="IPR001647">
    <property type="entry name" value="HTH_TetR"/>
</dbReference>
<keyword evidence="4" id="KW-0804">Transcription</keyword>
<accession>A0ABP8TXJ9</accession>
<dbReference type="EMBL" id="BAABHJ010000040">
    <property type="protein sequence ID" value="GAA4618932.1"/>
    <property type="molecule type" value="Genomic_DNA"/>
</dbReference>
<evidence type="ECO:0000256" key="4">
    <source>
        <dbReference type="ARBA" id="ARBA00023163"/>
    </source>
</evidence>
<gene>
    <name evidence="7" type="ORF">GCM10023195_85410</name>
</gene>
<comment type="caution">
    <text evidence="7">The sequence shown here is derived from an EMBL/GenBank/DDBJ whole genome shotgun (WGS) entry which is preliminary data.</text>
</comment>
<protein>
    <recommendedName>
        <fullName evidence="6">HTH tetR-type domain-containing protein</fullName>
    </recommendedName>
</protein>
<keyword evidence="3 5" id="KW-0238">DNA-binding</keyword>
<evidence type="ECO:0000256" key="5">
    <source>
        <dbReference type="PROSITE-ProRule" id="PRU00335"/>
    </source>
</evidence>
<keyword evidence="1" id="KW-0678">Repressor</keyword>
<dbReference type="InterPro" id="IPR003012">
    <property type="entry name" value="Tet_transcr_reg_TetR"/>
</dbReference>
<dbReference type="PANTHER" id="PTHR30055:SF151">
    <property type="entry name" value="TRANSCRIPTIONAL REGULATORY PROTEIN"/>
    <property type="match status" value="1"/>
</dbReference>
<dbReference type="Proteomes" id="UP001500212">
    <property type="component" value="Unassembled WGS sequence"/>
</dbReference>
<dbReference type="PRINTS" id="PR00400">
    <property type="entry name" value="TETREPRESSOR"/>
</dbReference>
<feature type="domain" description="HTH tetR-type" evidence="6">
    <location>
        <begin position="9"/>
        <end position="69"/>
    </location>
</feature>
<evidence type="ECO:0000313" key="8">
    <source>
        <dbReference type="Proteomes" id="UP001500212"/>
    </source>
</evidence>